<feature type="domain" description="S1 motif" evidence="8">
    <location>
        <begin position="111"/>
        <end position="177"/>
    </location>
</feature>
<evidence type="ECO:0000256" key="7">
    <source>
        <dbReference type="PIRNR" id="PIRNR002111"/>
    </source>
</evidence>
<dbReference type="NCBIfam" id="NF004952">
    <property type="entry name" value="PRK06299.1-2"/>
    <property type="match status" value="1"/>
</dbReference>
<dbReference type="InterPro" id="IPR000110">
    <property type="entry name" value="Ribosomal_bS1"/>
</dbReference>
<comment type="similarity">
    <text evidence="1 7">Belongs to the bacterial ribosomal protein bS1 family.</text>
</comment>
<evidence type="ECO:0000256" key="5">
    <source>
        <dbReference type="ARBA" id="ARBA00023274"/>
    </source>
</evidence>
<accession>A0A7W6NC17</accession>
<dbReference type="PIRSF" id="PIRSF002111">
    <property type="entry name" value="RpsA"/>
    <property type="match status" value="1"/>
</dbReference>
<dbReference type="FunFam" id="2.40.50.140:FF:000018">
    <property type="entry name" value="30S ribosomal protein S1"/>
    <property type="match status" value="1"/>
</dbReference>
<dbReference type="GO" id="GO:0006412">
    <property type="term" value="P:translation"/>
    <property type="evidence" value="ECO:0007669"/>
    <property type="project" value="InterPro"/>
</dbReference>
<keyword evidence="4 7" id="KW-0689">Ribosomal protein</keyword>
<dbReference type="GO" id="GO:0022627">
    <property type="term" value="C:cytosolic small ribosomal subunit"/>
    <property type="evidence" value="ECO:0007669"/>
    <property type="project" value="TreeGrafter"/>
</dbReference>
<dbReference type="PANTHER" id="PTHR10724">
    <property type="entry name" value="30S RIBOSOMAL PROTEIN S1"/>
    <property type="match status" value="1"/>
</dbReference>
<dbReference type="Gene3D" id="2.40.50.140">
    <property type="entry name" value="Nucleic acid-binding proteins"/>
    <property type="match status" value="6"/>
</dbReference>
<feature type="domain" description="S1 motif" evidence="8">
    <location>
        <begin position="370"/>
        <end position="440"/>
    </location>
</feature>
<comment type="caution">
    <text evidence="9">The sequence shown here is derived from an EMBL/GenBank/DDBJ whole genome shotgun (WGS) entry which is preliminary data.</text>
</comment>
<feature type="domain" description="S1 motif" evidence="8">
    <location>
        <begin position="283"/>
        <end position="353"/>
    </location>
</feature>
<evidence type="ECO:0000313" key="9">
    <source>
        <dbReference type="EMBL" id="MBB4052301.1"/>
    </source>
</evidence>
<proteinExistence type="inferred from homology"/>
<dbReference type="PANTHER" id="PTHR10724:SF7">
    <property type="entry name" value="SMALL RIBOSOMAL SUBUNIT PROTEIN BS1C"/>
    <property type="match status" value="1"/>
</dbReference>
<protein>
    <recommendedName>
        <fullName evidence="7">30S ribosomal protein S1</fullName>
    </recommendedName>
</protein>
<dbReference type="PROSITE" id="PS50126">
    <property type="entry name" value="S1"/>
    <property type="match status" value="6"/>
</dbReference>
<evidence type="ECO:0000256" key="4">
    <source>
        <dbReference type="ARBA" id="ARBA00022980"/>
    </source>
</evidence>
<organism evidence="9 10">
    <name type="scientific">Devosia subaequoris</name>
    <dbReference type="NCBI Taxonomy" id="395930"/>
    <lineage>
        <taxon>Bacteria</taxon>
        <taxon>Pseudomonadati</taxon>
        <taxon>Pseudomonadota</taxon>
        <taxon>Alphaproteobacteria</taxon>
        <taxon>Hyphomicrobiales</taxon>
        <taxon>Devosiaceae</taxon>
        <taxon>Devosia</taxon>
    </lineage>
</organism>
<evidence type="ECO:0000256" key="2">
    <source>
        <dbReference type="ARBA" id="ARBA00022737"/>
    </source>
</evidence>
<dbReference type="InterPro" id="IPR035104">
    <property type="entry name" value="Ribosomal_protein_S1-like"/>
</dbReference>
<keyword evidence="5 7" id="KW-0687">Ribonucleoprotein</keyword>
<dbReference type="FunFam" id="2.40.50.140:FF:000011">
    <property type="entry name" value="30S ribosomal protein S1"/>
    <property type="match status" value="1"/>
</dbReference>
<dbReference type="NCBIfam" id="TIGR00717">
    <property type="entry name" value="rpsA"/>
    <property type="match status" value="1"/>
</dbReference>
<keyword evidence="2" id="KW-0677">Repeat</keyword>
<dbReference type="SUPFAM" id="SSF50249">
    <property type="entry name" value="Nucleic acid-binding proteins"/>
    <property type="match status" value="6"/>
</dbReference>
<dbReference type="NCBIfam" id="NF004955">
    <property type="entry name" value="PRK06299.1-5"/>
    <property type="match status" value="1"/>
</dbReference>
<feature type="domain" description="S1 motif" evidence="8">
    <location>
        <begin position="27"/>
        <end position="93"/>
    </location>
</feature>
<dbReference type="CDD" id="cd05687">
    <property type="entry name" value="S1_RPS1_repeat_ec1_hs1"/>
    <property type="match status" value="1"/>
</dbReference>
<dbReference type="GO" id="GO:0003735">
    <property type="term" value="F:structural constituent of ribosome"/>
    <property type="evidence" value="ECO:0007669"/>
    <property type="project" value="InterPro"/>
</dbReference>
<feature type="domain" description="S1 motif" evidence="8">
    <location>
        <begin position="198"/>
        <end position="266"/>
    </location>
</feature>
<dbReference type="AlphaFoldDB" id="A0A7W6NC17"/>
<keyword evidence="3 7" id="KW-0694">RNA-binding</keyword>
<dbReference type="SMART" id="SM00316">
    <property type="entry name" value="S1"/>
    <property type="match status" value="6"/>
</dbReference>
<dbReference type="InterPro" id="IPR012340">
    <property type="entry name" value="NA-bd_OB-fold"/>
</dbReference>
<dbReference type="InterPro" id="IPR003029">
    <property type="entry name" value="S1_domain"/>
</dbReference>
<dbReference type="CDD" id="cd05691">
    <property type="entry name" value="S1_RPS1_repeat_ec6"/>
    <property type="match status" value="1"/>
</dbReference>
<evidence type="ECO:0000256" key="3">
    <source>
        <dbReference type="ARBA" id="ARBA00022884"/>
    </source>
</evidence>
<dbReference type="Proteomes" id="UP000547011">
    <property type="component" value="Unassembled WGS sequence"/>
</dbReference>
<reference evidence="9 10" key="1">
    <citation type="submission" date="2020-08" db="EMBL/GenBank/DDBJ databases">
        <title>Genomic Encyclopedia of Type Strains, Phase IV (KMG-IV): sequencing the most valuable type-strain genomes for metagenomic binning, comparative biology and taxonomic classification.</title>
        <authorList>
            <person name="Goeker M."/>
        </authorList>
    </citation>
    <scope>NUCLEOTIDE SEQUENCE [LARGE SCALE GENOMIC DNA]</scope>
    <source>
        <strain evidence="9 10">DSM 23447</strain>
    </source>
</reference>
<dbReference type="InterPro" id="IPR050437">
    <property type="entry name" value="Ribos_protein_bS1-like"/>
</dbReference>
<evidence type="ECO:0000259" key="8">
    <source>
        <dbReference type="PROSITE" id="PS50126"/>
    </source>
</evidence>
<evidence type="ECO:0000313" key="10">
    <source>
        <dbReference type="Proteomes" id="UP000547011"/>
    </source>
</evidence>
<evidence type="ECO:0000256" key="1">
    <source>
        <dbReference type="ARBA" id="ARBA00006767"/>
    </source>
</evidence>
<evidence type="ECO:0000256" key="6">
    <source>
        <dbReference type="ARBA" id="ARBA00025604"/>
    </source>
</evidence>
<dbReference type="Pfam" id="PF00575">
    <property type="entry name" value="S1"/>
    <property type="match status" value="6"/>
</dbReference>
<sequence>MAQQTVTKEDFESMLLDSFVDNDAAEGTVVKGKVVAIEKDLAIVDVGLKTEGRVPLKEFGQAGRDGTITVGSEVEVYVDRVENAVGEAVLSREKARREESWVKLEAKYNDNERVEGTIFNQVKGGFTVDLEGAVAFLPRSQVDIRPIRDIAPLMNVPQPFQILKMDKRRGNIVVSRRAILEESRAEQRSEIVQQLEEGQVVDGVVKNITDYGAFVDLGGIDGLLHVTDIAWRRVNHPSEVLTIGETIKVQIVRINHESHRISLGMKQLQADPWEGIEAKYPIQAKFTGRVTNITDYGAFVELEPGIEGLIHVSEMSWTKKNVHPGKIVSTSQEVEVVVLEVDPDKRRISLGLKQTLQNPWEAFAEKNPVGSTIEGEVKNKTEFGLFIGLEGDVDGMVHLSDLDWQKSGEIALDDYNRGDMVSAKVLDVDVDKERISLGIKQLAADGLADTGASDGTGLRKNAVVTTEVIEVNDGGIEVRIADSEVTAFIRRADLSRDRNDQRPERFSKGEKVDARITQYDRKTGRIQLSIKSLEIAEEREAVANFGSSDSGASLGDILGAALKGRDDK</sequence>
<dbReference type="GO" id="GO:0003729">
    <property type="term" value="F:mRNA binding"/>
    <property type="evidence" value="ECO:0007669"/>
    <property type="project" value="TreeGrafter"/>
</dbReference>
<comment type="function">
    <text evidence="6 7">Binds mRNA; thus facilitating recognition of the initiation point. It is needed to translate mRNA with a short Shine-Dalgarno (SD) purine-rich sequence.</text>
</comment>
<dbReference type="EMBL" id="JACIEW010000004">
    <property type="protein sequence ID" value="MBB4052301.1"/>
    <property type="molecule type" value="Genomic_DNA"/>
</dbReference>
<dbReference type="PRINTS" id="PR00681">
    <property type="entry name" value="RIBOSOMALS1"/>
</dbReference>
<dbReference type="CDD" id="cd05688">
    <property type="entry name" value="S1_RPS1_repeat_ec3"/>
    <property type="match status" value="1"/>
</dbReference>
<dbReference type="RefSeq" id="WP_183311015.1">
    <property type="nucleotide sequence ID" value="NZ_JACIEW010000004.1"/>
</dbReference>
<dbReference type="CDD" id="cd04465">
    <property type="entry name" value="S1_RPS1_repeat_ec2_hs2"/>
    <property type="match status" value="1"/>
</dbReference>
<name>A0A7W6NC17_9HYPH</name>
<keyword evidence="10" id="KW-1185">Reference proteome</keyword>
<gene>
    <name evidence="9" type="ORF">GGR20_001944</name>
</gene>
<feature type="domain" description="S1 motif" evidence="8">
    <location>
        <begin position="461"/>
        <end position="531"/>
    </location>
</feature>